<dbReference type="Pfam" id="PF07505">
    <property type="entry name" value="DUF5131"/>
    <property type="match status" value="1"/>
</dbReference>
<proteinExistence type="predicted"/>
<protein>
    <recommendedName>
        <fullName evidence="3">DOD-type homing endonuclease domain-containing protein</fullName>
    </recommendedName>
</protein>
<dbReference type="GO" id="GO:0016539">
    <property type="term" value="P:intein-mediated protein splicing"/>
    <property type="evidence" value="ECO:0007669"/>
    <property type="project" value="InterPro"/>
</dbReference>
<dbReference type="InterPro" id="IPR036844">
    <property type="entry name" value="Hint_dom_sf"/>
</dbReference>
<dbReference type="InterPro" id="IPR006141">
    <property type="entry name" value="Intein_N"/>
</dbReference>
<dbReference type="SUPFAM" id="SSF51294">
    <property type="entry name" value="Hedgehog/intein (Hint) domain"/>
    <property type="match status" value="1"/>
</dbReference>
<evidence type="ECO:0000313" key="4">
    <source>
        <dbReference type="EMBL" id="KKN10557.1"/>
    </source>
</evidence>
<reference evidence="4" key="1">
    <citation type="journal article" date="2015" name="Nature">
        <title>Complex archaea that bridge the gap between prokaryotes and eukaryotes.</title>
        <authorList>
            <person name="Spang A."/>
            <person name="Saw J.H."/>
            <person name="Jorgensen S.L."/>
            <person name="Zaremba-Niedzwiedzka K."/>
            <person name="Martijn J."/>
            <person name="Lind A.E."/>
            <person name="van Eijk R."/>
            <person name="Schleper C."/>
            <person name="Guy L."/>
            <person name="Ettema T.J."/>
        </authorList>
    </citation>
    <scope>NUCLEOTIDE SEQUENCE</scope>
</reference>
<dbReference type="InterPro" id="IPR003587">
    <property type="entry name" value="Hint_dom_N"/>
</dbReference>
<evidence type="ECO:0000259" key="3">
    <source>
        <dbReference type="PROSITE" id="PS50819"/>
    </source>
</evidence>
<feature type="domain" description="DOD-type homing endonuclease" evidence="3">
    <location>
        <begin position="208"/>
        <end position="336"/>
    </location>
</feature>
<dbReference type="InterPro" id="IPR027434">
    <property type="entry name" value="Homing_endonucl"/>
</dbReference>
<name>A0A0F9NEZ5_9ZZZZ</name>
<keyword evidence="2" id="KW-0651">Protein splicing</keyword>
<comment type="caution">
    <text evidence="4">The sequence shown here is derived from an EMBL/GenBank/DDBJ whole genome shotgun (WGS) entry which is preliminary data.</text>
</comment>
<dbReference type="PRINTS" id="PR00379">
    <property type="entry name" value="INTEIN"/>
</dbReference>
<dbReference type="InterPro" id="IPR004042">
    <property type="entry name" value="Intein_endonuc_central"/>
</dbReference>
<dbReference type="Gene3D" id="3.10.28.10">
    <property type="entry name" value="Homing endonucleases"/>
    <property type="match status" value="1"/>
</dbReference>
<dbReference type="SMART" id="SM00306">
    <property type="entry name" value="HintN"/>
    <property type="match status" value="1"/>
</dbReference>
<dbReference type="InterPro" id="IPR011101">
    <property type="entry name" value="DUF5131"/>
</dbReference>
<gene>
    <name evidence="4" type="ORF">LCGC14_1035450</name>
</gene>
<dbReference type="InterPro" id="IPR004860">
    <property type="entry name" value="LAGLIDADG_dom"/>
</dbReference>
<dbReference type="CDD" id="cd00081">
    <property type="entry name" value="Hint"/>
    <property type="match status" value="1"/>
</dbReference>
<dbReference type="GO" id="GO:0004519">
    <property type="term" value="F:endonuclease activity"/>
    <property type="evidence" value="ECO:0007669"/>
    <property type="project" value="InterPro"/>
</dbReference>
<dbReference type="SUPFAM" id="SSF55608">
    <property type="entry name" value="Homing endonucleases"/>
    <property type="match status" value="1"/>
</dbReference>
<organism evidence="4">
    <name type="scientific">marine sediment metagenome</name>
    <dbReference type="NCBI Taxonomy" id="412755"/>
    <lineage>
        <taxon>unclassified sequences</taxon>
        <taxon>metagenomes</taxon>
        <taxon>ecological metagenomes</taxon>
    </lineage>
</organism>
<dbReference type="InterPro" id="IPR006142">
    <property type="entry name" value="INTEIN"/>
</dbReference>
<keyword evidence="1" id="KW-0068">Autocatalytic cleavage</keyword>
<dbReference type="PROSITE" id="PS50817">
    <property type="entry name" value="INTEIN_N_TER"/>
    <property type="match status" value="1"/>
</dbReference>
<evidence type="ECO:0000256" key="1">
    <source>
        <dbReference type="ARBA" id="ARBA00022813"/>
    </source>
</evidence>
<dbReference type="EMBL" id="LAZR01004234">
    <property type="protein sequence ID" value="KKN10557.1"/>
    <property type="molecule type" value="Genomic_DNA"/>
</dbReference>
<dbReference type="AlphaFoldDB" id="A0A0F9NEZ5"/>
<sequence length="565" mass="66194">MNKQGPDKIDWCDWSVNPISGCLHPCSYCYLKAMDKRLGSNLIKPNLRGDRLYELPKLKKPSKIFVGSSGDMWGCYDEDTEILTETGWKFFNSLNKTDKVAQLKEGQEIEFITPMRIIKKHYRGKMYHLETQPISLCVTPNHRMYIAPRSDGNWRLPQRKWQYKIKEAKDVYQKRVLYKKDFIWNGKNQAVIKIKNVGVFPIELWLEFLGYFLSEGNTNNGKLRNRIQIAQTYNRKRYIEVLKSICEKLNVNLNIDIDRLTFSHKYLAIFLKKYGGAPDKYIDIWIKKLNTDLLKVLLKALLSGDGYKQRDNLYHYYTASKRLSDDVQEIALKCGYVATSSSRSRKNKAGKRYNYPSRKVTIATENYKRPEVDVQRVIRSARKRGVPTKYIEEWQKYNGYVYCVTVPSGIVYIRRNGKTYWCGNSWVCRDDINIVLKHCLPLTYHIFQFLTKNPTRYNDFHCIPNCWYGTTIDGLPFTEGNLEKLVHSTKGAKVRFISFEPLLAELHPNLYDIDWIIIGANSSRGAKKPPKKWADILIDYARNTNTAVWMKDNYGYPEKIKEWPL</sequence>
<dbReference type="Pfam" id="PF14528">
    <property type="entry name" value="LAGLIDADG_3"/>
    <property type="match status" value="1"/>
</dbReference>
<accession>A0A0F9NEZ5</accession>
<dbReference type="Gene3D" id="2.170.16.10">
    <property type="entry name" value="Hedgehog/Intein (Hint) domain"/>
    <property type="match status" value="1"/>
</dbReference>
<dbReference type="PROSITE" id="PS50819">
    <property type="entry name" value="INTEIN_ENDONUCLEASE"/>
    <property type="match status" value="1"/>
</dbReference>
<evidence type="ECO:0000256" key="2">
    <source>
        <dbReference type="ARBA" id="ARBA00023000"/>
    </source>
</evidence>